<feature type="transmembrane region" description="Helical" evidence="1">
    <location>
        <begin position="22"/>
        <end position="42"/>
    </location>
</feature>
<comment type="caution">
    <text evidence="2">The sequence shown here is derived from an EMBL/GenBank/DDBJ whole genome shotgun (WGS) entry which is preliminary data.</text>
</comment>
<gene>
    <name evidence="2" type="ORF">A2799_00820</name>
</gene>
<sequence length="323" mass="37720">MLIIILTHVTQYHLSNPITSFIWNYSHFAVVLFIFCSVSVLLPSYERMEHTVASITRWYKKRVVRLILPFYWYLLAHFSLMIVFPTIFSGNGLKLNFDFILKSVFLTGGIDLNWLVLLFIELALIFPIMEYISRKKSLATFYFLLSTFFVTATLFLPSLHSLYRVYMIIAWSLVTLISILVVKQKLKPLHIFIISGISFGLQFFFLGFFAKVVPIHLKGGIATTHNLISHKYPPDLYYLSYAIFMSFLVYKLTKLHLFEVVLLKRFLTFVSKSSYTLFFIHYIVLDASLRWRLSVGAHLLVVLVTTMGITYLIEKWRGRVVEK</sequence>
<feature type="transmembrane region" description="Helical" evidence="1">
    <location>
        <begin position="265"/>
        <end position="285"/>
    </location>
</feature>
<feature type="transmembrane region" description="Helical" evidence="1">
    <location>
        <begin position="291"/>
        <end position="313"/>
    </location>
</feature>
<feature type="transmembrane region" description="Helical" evidence="1">
    <location>
        <begin position="189"/>
        <end position="210"/>
    </location>
</feature>
<reference evidence="2 3" key="1">
    <citation type="journal article" date="2016" name="Nat. Commun.">
        <title>Thousands of microbial genomes shed light on interconnected biogeochemical processes in an aquifer system.</title>
        <authorList>
            <person name="Anantharaman K."/>
            <person name="Brown C.T."/>
            <person name="Hug L.A."/>
            <person name="Sharon I."/>
            <person name="Castelle C.J."/>
            <person name="Probst A.J."/>
            <person name="Thomas B.C."/>
            <person name="Singh A."/>
            <person name="Wilkins M.J."/>
            <person name="Karaoz U."/>
            <person name="Brodie E.L."/>
            <person name="Williams K.H."/>
            <person name="Hubbard S.S."/>
            <person name="Banfield J.F."/>
        </authorList>
    </citation>
    <scope>NUCLEOTIDE SEQUENCE [LARGE SCALE GENOMIC DNA]</scope>
</reference>
<keyword evidence="1" id="KW-0812">Transmembrane</keyword>
<dbReference type="AlphaFoldDB" id="A0A1F7GIS0"/>
<feature type="transmembrane region" description="Helical" evidence="1">
    <location>
        <begin position="138"/>
        <end position="157"/>
    </location>
</feature>
<evidence type="ECO:0000256" key="1">
    <source>
        <dbReference type="SAM" id="Phobius"/>
    </source>
</evidence>
<feature type="transmembrane region" description="Helical" evidence="1">
    <location>
        <begin position="236"/>
        <end position="253"/>
    </location>
</feature>
<protein>
    <recommendedName>
        <fullName evidence="4">Acyltransferase 3 domain-containing protein</fullName>
    </recommendedName>
</protein>
<evidence type="ECO:0000313" key="2">
    <source>
        <dbReference type="EMBL" id="OGK18422.1"/>
    </source>
</evidence>
<proteinExistence type="predicted"/>
<feature type="transmembrane region" description="Helical" evidence="1">
    <location>
        <begin position="63"/>
        <end position="84"/>
    </location>
</feature>
<organism evidence="2 3">
    <name type="scientific">Candidatus Roizmanbacteria bacterium RIFCSPHIGHO2_01_FULL_39_24</name>
    <dbReference type="NCBI Taxonomy" id="1802032"/>
    <lineage>
        <taxon>Bacteria</taxon>
        <taxon>Candidatus Roizmaniibacteriota</taxon>
    </lineage>
</organism>
<keyword evidence="1" id="KW-1133">Transmembrane helix</keyword>
<dbReference type="Proteomes" id="UP000176850">
    <property type="component" value="Unassembled WGS sequence"/>
</dbReference>
<evidence type="ECO:0008006" key="4">
    <source>
        <dbReference type="Google" id="ProtNLM"/>
    </source>
</evidence>
<evidence type="ECO:0000313" key="3">
    <source>
        <dbReference type="Proteomes" id="UP000176850"/>
    </source>
</evidence>
<keyword evidence="1" id="KW-0472">Membrane</keyword>
<name>A0A1F7GIS0_9BACT</name>
<dbReference type="EMBL" id="MFZH01000033">
    <property type="protein sequence ID" value="OGK18422.1"/>
    <property type="molecule type" value="Genomic_DNA"/>
</dbReference>
<feature type="transmembrane region" description="Helical" evidence="1">
    <location>
        <begin position="104"/>
        <end position="126"/>
    </location>
</feature>
<feature type="transmembrane region" description="Helical" evidence="1">
    <location>
        <begin position="163"/>
        <end position="182"/>
    </location>
</feature>
<accession>A0A1F7GIS0</accession>